<organism evidence="14 15">
    <name type="scientific">Ceriporiopsis subvermispora (strain B)</name>
    <name type="common">White-rot fungus</name>
    <name type="synonym">Gelatoporia subvermispora</name>
    <dbReference type="NCBI Taxonomy" id="914234"/>
    <lineage>
        <taxon>Eukaryota</taxon>
        <taxon>Fungi</taxon>
        <taxon>Dikarya</taxon>
        <taxon>Basidiomycota</taxon>
        <taxon>Agaricomycotina</taxon>
        <taxon>Agaricomycetes</taxon>
        <taxon>Polyporales</taxon>
        <taxon>Gelatoporiaceae</taxon>
        <taxon>Gelatoporia</taxon>
    </lineage>
</organism>
<dbReference type="Gene3D" id="1.50.10.10">
    <property type="match status" value="1"/>
</dbReference>
<comment type="similarity">
    <text evidence="2 9">Belongs to the glycosyl hydrolase 15 family.</text>
</comment>
<keyword evidence="5" id="KW-0325">Glycoprotein</keyword>
<name>M2RNS1_CERS8</name>
<dbReference type="EC" id="3.2.1.3" evidence="9"/>
<feature type="domain" description="CBM20" evidence="13">
    <location>
        <begin position="479"/>
        <end position="578"/>
    </location>
</feature>
<keyword evidence="4 9" id="KW-0378">Hydrolase</keyword>
<dbReference type="SMART" id="SM01065">
    <property type="entry name" value="CBM_2"/>
    <property type="match status" value="1"/>
</dbReference>
<feature type="signal peptide" evidence="12">
    <location>
        <begin position="1"/>
        <end position="19"/>
    </location>
</feature>
<dbReference type="EMBL" id="KB445793">
    <property type="protein sequence ID" value="EMD40092.1"/>
    <property type="molecule type" value="Genomic_DNA"/>
</dbReference>
<dbReference type="HOGENOM" id="CLU_012173_1_0_1"/>
<evidence type="ECO:0000256" key="10">
    <source>
        <dbReference type="PIRSR" id="PIRSR001031-1"/>
    </source>
</evidence>
<dbReference type="PROSITE" id="PS51166">
    <property type="entry name" value="CBM20"/>
    <property type="match status" value="1"/>
</dbReference>
<dbReference type="InterPro" id="IPR012341">
    <property type="entry name" value="6hp_glycosidase-like_sf"/>
</dbReference>
<feature type="chain" id="PRO_5004025021" description="Glucoamylase" evidence="12">
    <location>
        <begin position="20"/>
        <end position="578"/>
    </location>
</feature>
<evidence type="ECO:0000313" key="15">
    <source>
        <dbReference type="Proteomes" id="UP000016930"/>
    </source>
</evidence>
<comment type="catalytic activity">
    <reaction evidence="1 9">
        <text>Hydrolysis of terminal (1-&gt;4)-linked alpha-D-glucose residues successively from non-reducing ends of the chains with release of beta-D-glucose.</text>
        <dbReference type="EC" id="3.2.1.3"/>
    </reaction>
</comment>
<dbReference type="InterPro" id="IPR013784">
    <property type="entry name" value="Carb-bd-like_fold"/>
</dbReference>
<keyword evidence="7 9" id="KW-0326">Glycosidase</keyword>
<dbReference type="Pfam" id="PF00686">
    <property type="entry name" value="CBM_20"/>
    <property type="match status" value="1"/>
</dbReference>
<dbReference type="FunFam" id="2.60.40.10:FF:000552">
    <property type="entry name" value="Related to glucoamylase"/>
    <property type="match status" value="1"/>
</dbReference>
<dbReference type="SUPFAM" id="SSF48208">
    <property type="entry name" value="Six-hairpin glycosidases"/>
    <property type="match status" value="1"/>
</dbReference>
<reference evidence="14 15" key="1">
    <citation type="journal article" date="2012" name="Proc. Natl. Acad. Sci. U.S.A.">
        <title>Comparative genomics of Ceriporiopsis subvermispora and Phanerochaete chrysosporium provide insight into selective ligninolysis.</title>
        <authorList>
            <person name="Fernandez-Fueyo E."/>
            <person name="Ruiz-Duenas F.J."/>
            <person name="Ferreira P."/>
            <person name="Floudas D."/>
            <person name="Hibbett D.S."/>
            <person name="Canessa P."/>
            <person name="Larrondo L.F."/>
            <person name="James T.Y."/>
            <person name="Seelenfreund D."/>
            <person name="Lobos S."/>
            <person name="Polanco R."/>
            <person name="Tello M."/>
            <person name="Honda Y."/>
            <person name="Watanabe T."/>
            <person name="Watanabe T."/>
            <person name="Ryu J.S."/>
            <person name="Kubicek C.P."/>
            <person name="Schmoll M."/>
            <person name="Gaskell J."/>
            <person name="Hammel K.E."/>
            <person name="St John F.J."/>
            <person name="Vanden Wymelenberg A."/>
            <person name="Sabat G."/>
            <person name="Splinter BonDurant S."/>
            <person name="Syed K."/>
            <person name="Yadav J.S."/>
            <person name="Doddapaneni H."/>
            <person name="Subramanian V."/>
            <person name="Lavin J.L."/>
            <person name="Oguiza J.A."/>
            <person name="Perez G."/>
            <person name="Pisabarro A.G."/>
            <person name="Ramirez L."/>
            <person name="Santoyo F."/>
            <person name="Master E."/>
            <person name="Coutinho P.M."/>
            <person name="Henrissat B."/>
            <person name="Lombard V."/>
            <person name="Magnuson J.K."/>
            <person name="Kuees U."/>
            <person name="Hori C."/>
            <person name="Igarashi K."/>
            <person name="Samejima M."/>
            <person name="Held B.W."/>
            <person name="Barry K.W."/>
            <person name="LaButti K.M."/>
            <person name="Lapidus A."/>
            <person name="Lindquist E.A."/>
            <person name="Lucas S.M."/>
            <person name="Riley R."/>
            <person name="Salamov A.A."/>
            <person name="Hoffmeister D."/>
            <person name="Schwenk D."/>
            <person name="Hadar Y."/>
            <person name="Yarden O."/>
            <person name="de Vries R.P."/>
            <person name="Wiebenga A."/>
            <person name="Stenlid J."/>
            <person name="Eastwood D."/>
            <person name="Grigoriev I.V."/>
            <person name="Berka R.M."/>
            <person name="Blanchette R.A."/>
            <person name="Kersten P."/>
            <person name="Martinez A.T."/>
            <person name="Vicuna R."/>
            <person name="Cullen D."/>
        </authorList>
    </citation>
    <scope>NUCLEOTIDE SEQUENCE [LARGE SCALE GENOMIC DNA]</scope>
    <source>
        <strain evidence="14 15">B</strain>
    </source>
</reference>
<evidence type="ECO:0000256" key="2">
    <source>
        <dbReference type="ARBA" id="ARBA00006188"/>
    </source>
</evidence>
<keyword evidence="3 12" id="KW-0732">Signal</keyword>
<dbReference type="OrthoDB" id="6123450at2759"/>
<dbReference type="SUPFAM" id="SSF49452">
    <property type="entry name" value="Starch-binding domain-like"/>
    <property type="match status" value="1"/>
</dbReference>
<evidence type="ECO:0000256" key="9">
    <source>
        <dbReference type="PIRNR" id="PIRNR001031"/>
    </source>
</evidence>
<dbReference type="FunFam" id="1.50.10.10:FF:000018">
    <property type="entry name" value="Glucoamylase"/>
    <property type="match status" value="1"/>
</dbReference>
<dbReference type="InterPro" id="IPR002044">
    <property type="entry name" value="CBM20"/>
</dbReference>
<dbReference type="PANTHER" id="PTHR31616">
    <property type="entry name" value="TREHALASE"/>
    <property type="match status" value="1"/>
</dbReference>
<evidence type="ECO:0000256" key="8">
    <source>
        <dbReference type="ARBA" id="ARBA00023326"/>
    </source>
</evidence>
<dbReference type="InterPro" id="IPR008291">
    <property type="entry name" value="Glucoamylase_SBD"/>
</dbReference>
<dbReference type="InterPro" id="IPR008928">
    <property type="entry name" value="6-hairpin_glycosidase_sf"/>
</dbReference>
<keyword evidence="15" id="KW-1185">Reference proteome</keyword>
<feature type="active site" description="Proton donor" evidence="10">
    <location>
        <position position="198"/>
    </location>
</feature>
<dbReference type="AlphaFoldDB" id="M2RNS1"/>
<evidence type="ECO:0000256" key="5">
    <source>
        <dbReference type="ARBA" id="ARBA00023180"/>
    </source>
</evidence>
<dbReference type="InterPro" id="IPR011613">
    <property type="entry name" value="GH15-like"/>
</dbReference>
<dbReference type="PRINTS" id="PR00736">
    <property type="entry name" value="GLHYDRLASE15"/>
</dbReference>
<accession>M2RNS1</accession>
<proteinExistence type="inferred from homology"/>
<gene>
    <name evidence="14" type="ORF">CERSUDRAFT_112301</name>
</gene>
<feature type="binding site" evidence="11">
    <location>
        <position position="139"/>
    </location>
    <ligand>
        <name>substrate</name>
    </ligand>
</feature>
<dbReference type="GO" id="GO:2001070">
    <property type="term" value="F:starch binding"/>
    <property type="evidence" value="ECO:0007669"/>
    <property type="project" value="InterPro"/>
</dbReference>
<feature type="active site" description="Proton acceptor" evidence="10">
    <location>
        <position position="195"/>
    </location>
</feature>
<evidence type="ECO:0000313" key="14">
    <source>
        <dbReference type="EMBL" id="EMD40092.1"/>
    </source>
</evidence>
<keyword evidence="8 9" id="KW-0624">Polysaccharide degradation</keyword>
<evidence type="ECO:0000259" key="13">
    <source>
        <dbReference type="PROSITE" id="PS51166"/>
    </source>
</evidence>
<dbReference type="PANTHER" id="PTHR31616:SF12">
    <property type="entry name" value="GLUCOAMYLASE"/>
    <property type="match status" value="1"/>
</dbReference>
<dbReference type="GO" id="GO:0000272">
    <property type="term" value="P:polysaccharide catabolic process"/>
    <property type="evidence" value="ECO:0007669"/>
    <property type="project" value="UniProtKB-KW"/>
</dbReference>
<dbReference type="GO" id="GO:0004339">
    <property type="term" value="F:glucan 1,4-alpha-glucosidase activity"/>
    <property type="evidence" value="ECO:0007669"/>
    <property type="project" value="UniProtKB-EC"/>
</dbReference>
<evidence type="ECO:0000256" key="6">
    <source>
        <dbReference type="ARBA" id="ARBA00023277"/>
    </source>
</evidence>
<evidence type="ECO:0000256" key="1">
    <source>
        <dbReference type="ARBA" id="ARBA00001863"/>
    </source>
</evidence>
<dbReference type="CDD" id="cd05808">
    <property type="entry name" value="CBM20_alpha_amylase"/>
    <property type="match status" value="1"/>
</dbReference>
<dbReference type="GO" id="GO:0000324">
    <property type="term" value="C:fungal-type vacuole"/>
    <property type="evidence" value="ECO:0007669"/>
    <property type="project" value="TreeGrafter"/>
</dbReference>
<dbReference type="Gene3D" id="2.60.40.10">
    <property type="entry name" value="Immunoglobulins"/>
    <property type="match status" value="1"/>
</dbReference>
<dbReference type="InterPro" id="IPR000165">
    <property type="entry name" value="Glucoamylase"/>
</dbReference>
<sequence>MRCALISAVLYVCCALAQSGSVSSYISTESPIAKAGVLANIGSSGSKSSGAMSGIVIASPSSTNPDYLYTWTRDSSLVFKALIDQFTTGEDTSLRGLIDEFISAEAILQQVSNPSGTVSTGGLGEPKFNIDETAFTGAWGRPQRDGPALRATAMITYANWLIANDNTTFVTDTLWPIIELDLNYVAGNWNQTTFDLWEEVDSSSFFTTAVQHRSLRDGIALANAIGQTSVVSNFETQAANLLCFLQSYWNPSGNFITANTGGGRSGKDANTVLTSIHTFDPAAGCDTITFQPCSDKALANLKVYVDSFRSIYTINSGIASNAAVATGRYPEDTYQGGNPWYLATFAVAEQLYDSLIVWDQVGELNVTSTSLAFFQQFLSSVTTGTYASTTSTFSTLTSAIRTFADGFVLENAKYTPSDGGLAEQYSRNNGTPVSAVDLTWSYASALTVFAAEGGKTFASWGAAGLQVPSTCSTGGSGSSGSGNTVSVTFNVDATTVWGENIYLTGSVSELQDWSTSTALLLSSADYPTWSITVDLPASTQVQYKYIRIFNGQVTWESDPNNEITTPASGSFIENDTWR</sequence>
<dbReference type="STRING" id="914234.M2RNS1"/>
<evidence type="ECO:0000256" key="11">
    <source>
        <dbReference type="PIRSR" id="PIRSR001031-2"/>
    </source>
</evidence>
<evidence type="ECO:0000256" key="7">
    <source>
        <dbReference type="ARBA" id="ARBA00023295"/>
    </source>
</evidence>
<evidence type="ECO:0000256" key="12">
    <source>
        <dbReference type="SAM" id="SignalP"/>
    </source>
</evidence>
<dbReference type="PIRSF" id="PIRSF001031">
    <property type="entry name" value="Glu-a-glcsd_SBD"/>
    <property type="match status" value="1"/>
</dbReference>
<dbReference type="Proteomes" id="UP000016930">
    <property type="component" value="Unassembled WGS sequence"/>
</dbReference>
<evidence type="ECO:0000256" key="4">
    <source>
        <dbReference type="ARBA" id="ARBA00022801"/>
    </source>
</evidence>
<dbReference type="InterPro" id="IPR013783">
    <property type="entry name" value="Ig-like_fold"/>
</dbReference>
<protein>
    <recommendedName>
        <fullName evidence="9">Glucoamylase</fullName>
        <ecNumber evidence="9">3.2.1.3</ecNumber>
    </recommendedName>
    <alternativeName>
        <fullName evidence="9">1,4-alpha-D-glucan glucohydrolase</fullName>
    </alternativeName>
    <alternativeName>
        <fullName evidence="9">Glucan 1,4-alpha-glucosidase</fullName>
    </alternativeName>
</protein>
<dbReference type="Pfam" id="PF00723">
    <property type="entry name" value="Glyco_hydro_15"/>
    <property type="match status" value="1"/>
</dbReference>
<evidence type="ECO:0000256" key="3">
    <source>
        <dbReference type="ARBA" id="ARBA00022729"/>
    </source>
</evidence>
<keyword evidence="6 9" id="KW-0119">Carbohydrate metabolism</keyword>